<evidence type="ECO:0000313" key="1">
    <source>
        <dbReference type="EMBL" id="GME94612.1"/>
    </source>
</evidence>
<name>A0ACB5TT21_CANBO</name>
<gene>
    <name evidence="1" type="ORF">Cboi01_000358400</name>
</gene>
<evidence type="ECO:0000313" key="2">
    <source>
        <dbReference type="Proteomes" id="UP001165101"/>
    </source>
</evidence>
<proteinExistence type="predicted"/>
<organism evidence="1 2">
    <name type="scientific">Candida boidinii</name>
    <name type="common">Yeast</name>
    <dbReference type="NCBI Taxonomy" id="5477"/>
    <lineage>
        <taxon>Eukaryota</taxon>
        <taxon>Fungi</taxon>
        <taxon>Dikarya</taxon>
        <taxon>Ascomycota</taxon>
        <taxon>Saccharomycotina</taxon>
        <taxon>Pichiomycetes</taxon>
        <taxon>Pichiales</taxon>
        <taxon>Pichiaceae</taxon>
        <taxon>Ogataea</taxon>
        <taxon>Ogataea/Candida clade</taxon>
    </lineage>
</organism>
<accession>A0ACB5TT21</accession>
<comment type="caution">
    <text evidence="1">The sequence shown here is derived from an EMBL/GenBank/DDBJ whole genome shotgun (WGS) entry which is preliminary data.</text>
</comment>
<dbReference type="Proteomes" id="UP001165101">
    <property type="component" value="Unassembled WGS sequence"/>
</dbReference>
<sequence>MTVEEEKVTSDDKPLWVLGYGSLMFKPPPFAKYKLIGYLNGYIRRFYQSSSDHRGTPDSPGRVVTLISIEDILKNEDFKKDVLNYELKNYTTKDNNKDNDKDLIFNNLEKLYELLEIYGCIYYIPPEHAKEVTEYLDIREQDGYSSHEISFNIPITDSYCDNNNNKDDEEEEELNKILTQLPKNSKSEYVIKSTVYIGKVNNESFIGPEEINKTSKIIKNSIGPSGKNIDYLIGIYNSLNNLNFKNSNCNYLNHLVELVNNKDNN</sequence>
<protein>
    <submittedName>
        <fullName evidence="1">Unnamed protein product</fullName>
    </submittedName>
</protein>
<reference evidence="1" key="1">
    <citation type="submission" date="2023-04" db="EMBL/GenBank/DDBJ databases">
        <title>Candida boidinii NBRC 1967.</title>
        <authorList>
            <person name="Ichikawa N."/>
            <person name="Sato H."/>
            <person name="Tonouchi N."/>
        </authorList>
    </citation>
    <scope>NUCLEOTIDE SEQUENCE</scope>
    <source>
        <strain evidence="1">NBRC 1967</strain>
    </source>
</reference>
<dbReference type="EMBL" id="BSXV01002009">
    <property type="protein sequence ID" value="GME94612.1"/>
    <property type="molecule type" value="Genomic_DNA"/>
</dbReference>
<keyword evidence="2" id="KW-1185">Reference proteome</keyword>